<comment type="similarity">
    <text evidence="1 3">Belongs to the peptidase S8 family.</text>
</comment>
<accession>A0A9E7JWS2</accession>
<reference evidence="5" key="1">
    <citation type="submission" date="2022-05" db="EMBL/GenBank/DDBJ databases">
        <title>The Musa troglodytarum L. genome provides insights into the mechanism of non-climacteric behaviour and enrichment of carotenoids.</title>
        <authorList>
            <person name="Wang J."/>
        </authorList>
    </citation>
    <scope>NUCLEOTIDE SEQUENCE</scope>
    <source>
        <tissue evidence="5">Leaf</tissue>
    </source>
</reference>
<evidence type="ECO:0000313" key="5">
    <source>
        <dbReference type="EMBL" id="URD97442.1"/>
    </source>
</evidence>
<dbReference type="SUPFAM" id="SSF52743">
    <property type="entry name" value="Subtilisin-like"/>
    <property type="match status" value="1"/>
</dbReference>
<dbReference type="InterPro" id="IPR000209">
    <property type="entry name" value="Peptidase_S8/S53_dom"/>
</dbReference>
<dbReference type="CDD" id="cd02120">
    <property type="entry name" value="PA_subtilisin_like"/>
    <property type="match status" value="1"/>
</dbReference>
<proteinExistence type="inferred from homology"/>
<dbReference type="OrthoDB" id="786565at2759"/>
<dbReference type="Proteomes" id="UP001055439">
    <property type="component" value="Chromosome 4"/>
</dbReference>
<dbReference type="Gene3D" id="3.50.30.30">
    <property type="match status" value="1"/>
</dbReference>
<comment type="caution">
    <text evidence="3">Lacks conserved residue(s) required for the propagation of feature annotation.</text>
</comment>
<feature type="domain" description="Peptidase S8/S53" evidence="4">
    <location>
        <begin position="2"/>
        <end position="80"/>
    </location>
</feature>
<dbReference type="InterPro" id="IPR045051">
    <property type="entry name" value="SBT"/>
</dbReference>
<keyword evidence="6" id="KW-1185">Reference proteome</keyword>
<keyword evidence="2" id="KW-0732">Signal</keyword>
<evidence type="ECO:0000256" key="2">
    <source>
        <dbReference type="ARBA" id="ARBA00022729"/>
    </source>
</evidence>
<organism evidence="5 6">
    <name type="scientific">Musa troglodytarum</name>
    <name type="common">fe'i banana</name>
    <dbReference type="NCBI Taxonomy" id="320322"/>
    <lineage>
        <taxon>Eukaryota</taxon>
        <taxon>Viridiplantae</taxon>
        <taxon>Streptophyta</taxon>
        <taxon>Embryophyta</taxon>
        <taxon>Tracheophyta</taxon>
        <taxon>Spermatophyta</taxon>
        <taxon>Magnoliopsida</taxon>
        <taxon>Liliopsida</taxon>
        <taxon>Zingiberales</taxon>
        <taxon>Musaceae</taxon>
        <taxon>Musa</taxon>
    </lineage>
</organism>
<evidence type="ECO:0000256" key="3">
    <source>
        <dbReference type="PROSITE-ProRule" id="PRU01240"/>
    </source>
</evidence>
<dbReference type="PROSITE" id="PS51892">
    <property type="entry name" value="SUBTILASE"/>
    <property type="match status" value="1"/>
</dbReference>
<sequence>MDDANRDGVDVLSLSLGGFPIPFSEDSVAIGSLRATARGVTVICAAGNNRPVPSSVTNETPWIITVGASTLDRRFPAFVRVGNGRALYGESMYPGKHYLKSGGKEPELVYESGGETVAQFCLKGSLSEARIRGKMVVICDGVVNGRAEKGEAVREAGGPAWCWPTPR</sequence>
<dbReference type="EMBL" id="CP097506">
    <property type="protein sequence ID" value="URD97442.1"/>
    <property type="molecule type" value="Genomic_DNA"/>
</dbReference>
<evidence type="ECO:0000256" key="1">
    <source>
        <dbReference type="ARBA" id="ARBA00011073"/>
    </source>
</evidence>
<protein>
    <submittedName>
        <fullName evidence="5">Peptidase inhibitor I9</fullName>
    </submittedName>
</protein>
<dbReference type="Pfam" id="PF00082">
    <property type="entry name" value="Peptidase_S8"/>
    <property type="match status" value="1"/>
</dbReference>
<dbReference type="GO" id="GO:0004252">
    <property type="term" value="F:serine-type endopeptidase activity"/>
    <property type="evidence" value="ECO:0007669"/>
    <property type="project" value="InterPro"/>
</dbReference>
<dbReference type="InterPro" id="IPR036852">
    <property type="entry name" value="Peptidase_S8/S53_dom_sf"/>
</dbReference>
<dbReference type="AlphaFoldDB" id="A0A9E7JWS2"/>
<dbReference type="GO" id="GO:0006508">
    <property type="term" value="P:proteolysis"/>
    <property type="evidence" value="ECO:0007669"/>
    <property type="project" value="InterPro"/>
</dbReference>
<evidence type="ECO:0000259" key="4">
    <source>
        <dbReference type="Pfam" id="PF00082"/>
    </source>
</evidence>
<name>A0A9E7JWS2_9LILI</name>
<dbReference type="Gene3D" id="3.40.50.200">
    <property type="entry name" value="Peptidase S8/S53 domain"/>
    <property type="match status" value="1"/>
</dbReference>
<evidence type="ECO:0000313" key="6">
    <source>
        <dbReference type="Proteomes" id="UP001055439"/>
    </source>
</evidence>
<dbReference type="PANTHER" id="PTHR10795">
    <property type="entry name" value="PROPROTEIN CONVERTASE SUBTILISIN/KEXIN"/>
    <property type="match status" value="1"/>
</dbReference>
<gene>
    <name evidence="5" type="ORF">MUK42_30634</name>
</gene>